<feature type="domain" description="ABC transporter" evidence="3">
    <location>
        <begin position="4"/>
        <end position="233"/>
    </location>
</feature>
<organism evidence="4 5">
    <name type="scientific">Flavobacterium enshiense DK69</name>
    <dbReference type="NCBI Taxonomy" id="1107311"/>
    <lineage>
        <taxon>Bacteria</taxon>
        <taxon>Pseudomonadati</taxon>
        <taxon>Bacteroidota</taxon>
        <taxon>Flavobacteriia</taxon>
        <taxon>Flavobacteriales</taxon>
        <taxon>Flavobacteriaceae</taxon>
        <taxon>Flavobacterium</taxon>
    </lineage>
</organism>
<keyword evidence="5" id="KW-1185">Reference proteome</keyword>
<dbReference type="GO" id="GO:0005524">
    <property type="term" value="F:ATP binding"/>
    <property type="evidence" value="ECO:0007669"/>
    <property type="project" value="UniProtKB-KW"/>
</dbReference>
<dbReference type="AlphaFoldDB" id="V6S107"/>
<reference evidence="4 5" key="2">
    <citation type="journal article" date="2015" name="Stand. Genomic Sci.">
        <title>High quality draft genomic sequence of Flavobacterium enshiense DK69(T) and comparison among Flavobacterium genomes.</title>
        <authorList>
            <person name="Zeng Z."/>
            <person name="Chen C."/>
            <person name="Du H."/>
            <person name="Wang G."/>
            <person name="Li M."/>
        </authorList>
    </citation>
    <scope>NUCLEOTIDE SEQUENCE [LARGE SCALE GENOMIC DNA]</scope>
    <source>
        <strain evidence="4 5">DK69</strain>
    </source>
</reference>
<evidence type="ECO:0000313" key="4">
    <source>
        <dbReference type="EMBL" id="KGO95838.1"/>
    </source>
</evidence>
<evidence type="ECO:0000256" key="2">
    <source>
        <dbReference type="ARBA" id="ARBA00022840"/>
    </source>
</evidence>
<comment type="caution">
    <text evidence="4">The sequence shown here is derived from an EMBL/GenBank/DDBJ whole genome shotgun (WGS) entry which is preliminary data.</text>
</comment>
<accession>V6S107</accession>
<dbReference type="PANTHER" id="PTHR43038">
    <property type="entry name" value="ATP-BINDING CASSETTE, SUB-FAMILY H, MEMBER 1"/>
    <property type="match status" value="1"/>
</dbReference>
<dbReference type="EMBL" id="JRLZ01000008">
    <property type="protein sequence ID" value="KGO95838.1"/>
    <property type="molecule type" value="Genomic_DNA"/>
</dbReference>
<dbReference type="PATRIC" id="fig|1107311.3.peg.2817"/>
<evidence type="ECO:0000256" key="1">
    <source>
        <dbReference type="ARBA" id="ARBA00022741"/>
    </source>
</evidence>
<keyword evidence="2" id="KW-0067">ATP-binding</keyword>
<dbReference type="Proteomes" id="UP000030149">
    <property type="component" value="Unassembled WGS sequence"/>
</dbReference>
<reference evidence="5" key="1">
    <citation type="submission" date="2013-09" db="EMBL/GenBank/DDBJ databases">
        <authorList>
            <person name="Zeng Z."/>
            <person name="Chen C."/>
        </authorList>
    </citation>
    <scope>NUCLEOTIDE SEQUENCE [LARGE SCALE GENOMIC DNA]</scope>
    <source>
        <strain evidence="5">DK69</strain>
    </source>
</reference>
<dbReference type="OrthoDB" id="9801987at2"/>
<dbReference type="Gene3D" id="3.40.50.300">
    <property type="entry name" value="P-loop containing nucleotide triphosphate hydrolases"/>
    <property type="match status" value="1"/>
</dbReference>
<keyword evidence="1" id="KW-0547">Nucleotide-binding</keyword>
<dbReference type="GO" id="GO:0016887">
    <property type="term" value="F:ATP hydrolysis activity"/>
    <property type="evidence" value="ECO:0007669"/>
    <property type="project" value="InterPro"/>
</dbReference>
<dbReference type="eggNOG" id="COG1131">
    <property type="taxonomic scope" value="Bacteria"/>
</dbReference>
<dbReference type="RefSeq" id="WP_023574806.1">
    <property type="nucleotide sequence ID" value="NZ_AVCS01000028.1"/>
</dbReference>
<gene>
    <name evidence="4" type="ORF">Q767_09115</name>
</gene>
<dbReference type="InterPro" id="IPR003593">
    <property type="entry name" value="AAA+_ATPase"/>
</dbReference>
<dbReference type="PROSITE" id="PS50893">
    <property type="entry name" value="ABC_TRANSPORTER_2"/>
    <property type="match status" value="1"/>
</dbReference>
<dbReference type="STRING" id="1107311.Q767_09115"/>
<name>V6S107_9FLAO</name>
<dbReference type="InterPro" id="IPR017871">
    <property type="entry name" value="ABC_transporter-like_CS"/>
</dbReference>
<proteinExistence type="predicted"/>
<evidence type="ECO:0000313" key="5">
    <source>
        <dbReference type="Proteomes" id="UP000030149"/>
    </source>
</evidence>
<dbReference type="InterPro" id="IPR003439">
    <property type="entry name" value="ABC_transporter-like_ATP-bd"/>
</dbReference>
<dbReference type="SMART" id="SM00382">
    <property type="entry name" value="AAA"/>
    <property type="match status" value="1"/>
</dbReference>
<dbReference type="Pfam" id="PF00005">
    <property type="entry name" value="ABC_tran"/>
    <property type="match status" value="1"/>
</dbReference>
<dbReference type="SUPFAM" id="SSF52540">
    <property type="entry name" value="P-loop containing nucleoside triphosphate hydrolases"/>
    <property type="match status" value="1"/>
</dbReference>
<evidence type="ECO:0000259" key="3">
    <source>
        <dbReference type="PROSITE" id="PS50893"/>
    </source>
</evidence>
<dbReference type="PANTHER" id="PTHR43038:SF3">
    <property type="entry name" value="ABC TRANSPORTER G FAMILY MEMBER 20 ISOFORM X1"/>
    <property type="match status" value="1"/>
</dbReference>
<dbReference type="CDD" id="cd03230">
    <property type="entry name" value="ABC_DR_subfamily_A"/>
    <property type="match status" value="1"/>
</dbReference>
<protein>
    <submittedName>
        <fullName evidence="4">ATPase</fullName>
    </submittedName>
</protein>
<dbReference type="PROSITE" id="PS00211">
    <property type="entry name" value="ABC_TRANSPORTER_1"/>
    <property type="match status" value="1"/>
</dbReference>
<sequence length="318" mass="35821">MIDVQLNNIIKTYNKGEIKAVNDVSFSVEKGELFGLIGPDGAGKTSIFRMLTTLLLPDSGSATVTGFDIVKDYKKIRQHVGYMPGRFSLYQDLSVEENLNFFATVFNTTIEENYDLIKDIYVQIEPFKTRRAGKLSGGMKQKLALCCALIHRPTVLFLDEPTTGVDVVSRKEFWKMLYKLKEQNITIVVSTPYMDEAKLCDRIALLQGGKIMSIDKPDLIIQNFPKPLFAAKANNIYKLLQDLRSDSEIESCYVFGEFLHVTLTSNDDSEQKIGKIAVKYSPEGLEVKKVIPAIEDSFIRLMREQGSSTELKETTDGK</sequence>
<dbReference type="InterPro" id="IPR027417">
    <property type="entry name" value="P-loop_NTPase"/>
</dbReference>